<keyword evidence="1" id="KW-0175">Coiled coil</keyword>
<evidence type="ECO:0000313" key="2">
    <source>
        <dbReference type="EMBL" id="SMP16198.1"/>
    </source>
</evidence>
<dbReference type="Proteomes" id="UP001157961">
    <property type="component" value="Unassembled WGS sequence"/>
</dbReference>
<proteinExistence type="predicted"/>
<comment type="caution">
    <text evidence="2">The sequence shown here is derived from an EMBL/GenBank/DDBJ whole genome shotgun (WGS) entry which is preliminary data.</text>
</comment>
<organism evidence="2 3">
    <name type="scientific">Shimia sagamensis</name>
    <dbReference type="NCBI Taxonomy" id="1566352"/>
    <lineage>
        <taxon>Bacteria</taxon>
        <taxon>Pseudomonadati</taxon>
        <taxon>Pseudomonadota</taxon>
        <taxon>Alphaproteobacteria</taxon>
        <taxon>Rhodobacterales</taxon>
        <taxon>Roseobacteraceae</taxon>
    </lineage>
</organism>
<reference evidence="2 3" key="1">
    <citation type="submission" date="2017-05" db="EMBL/GenBank/DDBJ databases">
        <authorList>
            <person name="Varghese N."/>
            <person name="Submissions S."/>
        </authorList>
    </citation>
    <scope>NUCLEOTIDE SEQUENCE [LARGE SCALE GENOMIC DNA]</scope>
    <source>
        <strain evidence="2 3">DSM 29734</strain>
    </source>
</reference>
<protein>
    <submittedName>
        <fullName evidence="2">Uncharacterized protein</fullName>
    </submittedName>
</protein>
<gene>
    <name evidence="2" type="ORF">SAMN06265373_10334</name>
</gene>
<name>A0ABY1NSY6_9RHOB</name>
<accession>A0ABY1NSY6</accession>
<evidence type="ECO:0000313" key="3">
    <source>
        <dbReference type="Proteomes" id="UP001157961"/>
    </source>
</evidence>
<evidence type="ECO:0000256" key="1">
    <source>
        <dbReference type="SAM" id="Coils"/>
    </source>
</evidence>
<feature type="coiled-coil region" evidence="1">
    <location>
        <begin position="57"/>
        <end position="84"/>
    </location>
</feature>
<keyword evidence="3" id="KW-1185">Reference proteome</keyword>
<dbReference type="EMBL" id="FXTY01000003">
    <property type="protein sequence ID" value="SMP16198.1"/>
    <property type="molecule type" value="Genomic_DNA"/>
</dbReference>
<sequence>MTEDEILFLDFPSDFEMLCAARKSNKAFREACADFAAIKMEILRVSQQNKPNDERFLADLTESLEDLRQEIRTTLSRHRDAKSD</sequence>